<accession>A0ABQ0J8V9</accession>
<dbReference type="EMBL" id="BBMS01000008">
    <property type="protein sequence ID" value="GAL25212.1"/>
    <property type="molecule type" value="Genomic_DNA"/>
</dbReference>
<dbReference type="Gene3D" id="2.40.170.20">
    <property type="entry name" value="TonB-dependent receptor, beta-barrel domain"/>
    <property type="match status" value="1"/>
</dbReference>
<keyword evidence="2" id="KW-0472">Membrane</keyword>
<dbReference type="InterPro" id="IPR036942">
    <property type="entry name" value="Beta-barrel_TonB_sf"/>
</dbReference>
<protein>
    <submittedName>
        <fullName evidence="4">TonB-dependent receptor</fullName>
    </submittedName>
</protein>
<comment type="subcellular location">
    <subcellularLocation>
        <location evidence="1">Cell outer membrane</location>
    </subcellularLocation>
</comment>
<dbReference type="InterPro" id="IPR010917">
    <property type="entry name" value="TonB_rcpt_CS"/>
</dbReference>
<evidence type="ECO:0000256" key="1">
    <source>
        <dbReference type="ARBA" id="ARBA00004442"/>
    </source>
</evidence>
<keyword evidence="4" id="KW-0675">Receptor</keyword>
<evidence type="ECO:0000256" key="2">
    <source>
        <dbReference type="ARBA" id="ARBA00023136"/>
    </source>
</evidence>
<evidence type="ECO:0000313" key="4">
    <source>
        <dbReference type="EMBL" id="GAL25212.1"/>
    </source>
</evidence>
<dbReference type="SUPFAM" id="SSF56935">
    <property type="entry name" value="Porins"/>
    <property type="match status" value="1"/>
</dbReference>
<keyword evidence="5" id="KW-1185">Reference proteome</keyword>
<name>A0ABQ0J8V9_9VIBR</name>
<reference evidence="5" key="2">
    <citation type="submission" date="2014-09" db="EMBL/GenBank/DDBJ databases">
        <authorList>
            <consortium name="NBRP consortium"/>
            <person name="Sawabe T."/>
            <person name="Meirelles P."/>
            <person name="Nakanishi M."/>
            <person name="Sayaka M."/>
            <person name="Hattori M."/>
            <person name="Ohkuma M."/>
        </authorList>
    </citation>
    <scope>NUCLEOTIDE SEQUENCE [LARGE SCALE GENOMIC DNA]</scope>
    <source>
        <strain evidence="5">JCM 19239</strain>
    </source>
</reference>
<reference evidence="5" key="1">
    <citation type="submission" date="2014-09" db="EMBL/GenBank/DDBJ databases">
        <title>Vibrio variabilis JCM 19239. (C206) whole genome shotgun sequence.</title>
        <authorList>
            <person name="Sawabe T."/>
            <person name="Meirelles P."/>
            <person name="Nakanishi M."/>
            <person name="Sayaka M."/>
            <person name="Hattori M."/>
            <person name="Ohkuma M."/>
        </authorList>
    </citation>
    <scope>NUCLEOTIDE SEQUENCE [LARGE SCALE GENOMIC DNA]</scope>
    <source>
        <strain evidence="5">JCM 19239</strain>
    </source>
</reference>
<comment type="caution">
    <text evidence="4">The sequence shown here is derived from an EMBL/GenBank/DDBJ whole genome shotgun (WGS) entry which is preliminary data.</text>
</comment>
<proteinExistence type="predicted"/>
<gene>
    <name evidence="4" type="ORF">JCM19239_5102</name>
</gene>
<keyword evidence="3" id="KW-0998">Cell outer membrane</keyword>
<dbReference type="PROSITE" id="PS01156">
    <property type="entry name" value="TONB_DEPENDENT_REC_2"/>
    <property type="match status" value="1"/>
</dbReference>
<dbReference type="Proteomes" id="UP000029223">
    <property type="component" value="Unassembled WGS sequence"/>
</dbReference>
<evidence type="ECO:0000313" key="5">
    <source>
        <dbReference type="Proteomes" id="UP000029223"/>
    </source>
</evidence>
<organism evidence="4 5">
    <name type="scientific">Vibrio variabilis</name>
    <dbReference type="NCBI Taxonomy" id="990271"/>
    <lineage>
        <taxon>Bacteria</taxon>
        <taxon>Pseudomonadati</taxon>
        <taxon>Pseudomonadota</taxon>
        <taxon>Gammaproteobacteria</taxon>
        <taxon>Vibrionales</taxon>
        <taxon>Vibrionaceae</taxon>
        <taxon>Vibrio</taxon>
    </lineage>
</organism>
<evidence type="ECO:0000256" key="3">
    <source>
        <dbReference type="ARBA" id="ARBA00023237"/>
    </source>
</evidence>
<sequence length="41" mass="4911">MTNNVRLMAGIYNLLDKQTTYEEYGYVEDGRRYWLAINTSF</sequence>